<organism evidence="2 3">
    <name type="scientific">Ficus carica</name>
    <name type="common">Common fig</name>
    <dbReference type="NCBI Taxonomy" id="3494"/>
    <lineage>
        <taxon>Eukaryota</taxon>
        <taxon>Viridiplantae</taxon>
        <taxon>Streptophyta</taxon>
        <taxon>Embryophyta</taxon>
        <taxon>Tracheophyta</taxon>
        <taxon>Spermatophyta</taxon>
        <taxon>Magnoliopsida</taxon>
        <taxon>eudicotyledons</taxon>
        <taxon>Gunneridae</taxon>
        <taxon>Pentapetalae</taxon>
        <taxon>rosids</taxon>
        <taxon>fabids</taxon>
        <taxon>Rosales</taxon>
        <taxon>Moraceae</taxon>
        <taxon>Ficeae</taxon>
        <taxon>Ficus</taxon>
    </lineage>
</organism>
<evidence type="ECO:0000256" key="1">
    <source>
        <dbReference type="SAM" id="MobiDB-lite"/>
    </source>
</evidence>
<gene>
    <name evidence="2" type="ORF">TIFTF001_019883</name>
</gene>
<dbReference type="Proteomes" id="UP001187192">
    <property type="component" value="Unassembled WGS sequence"/>
</dbReference>
<dbReference type="AlphaFoldDB" id="A0AA88D9B3"/>
<protein>
    <submittedName>
        <fullName evidence="2">Uncharacterized protein</fullName>
    </submittedName>
</protein>
<accession>A0AA88D9B3</accession>
<name>A0AA88D9B3_FICCA</name>
<keyword evidence="3" id="KW-1185">Reference proteome</keyword>
<sequence>MAFGSGSGSGSGVDVRSGAVGDGREGGREGGEGRGERELYWRQAGDCKVLRRTRVQRNKETVISPLEHFSCTSRHDMGLSFSKKPRKRKLTR</sequence>
<feature type="compositionally biased region" description="Gly residues" evidence="1">
    <location>
        <begin position="1"/>
        <end position="11"/>
    </location>
</feature>
<comment type="caution">
    <text evidence="2">The sequence shown here is derived from an EMBL/GenBank/DDBJ whole genome shotgun (WGS) entry which is preliminary data.</text>
</comment>
<evidence type="ECO:0000313" key="2">
    <source>
        <dbReference type="EMBL" id="GMN50723.1"/>
    </source>
</evidence>
<evidence type="ECO:0000313" key="3">
    <source>
        <dbReference type="Proteomes" id="UP001187192"/>
    </source>
</evidence>
<feature type="compositionally biased region" description="Basic and acidic residues" evidence="1">
    <location>
        <begin position="22"/>
        <end position="37"/>
    </location>
</feature>
<proteinExistence type="predicted"/>
<dbReference type="Gramene" id="FCD_00012496-RA">
    <property type="protein sequence ID" value="FCD_00012496-RA:cds"/>
    <property type="gene ID" value="FCD_00012496"/>
</dbReference>
<feature type="region of interest" description="Disordered" evidence="1">
    <location>
        <begin position="1"/>
        <end position="37"/>
    </location>
</feature>
<reference evidence="2" key="1">
    <citation type="submission" date="2023-07" db="EMBL/GenBank/DDBJ databases">
        <title>draft genome sequence of fig (Ficus carica).</title>
        <authorList>
            <person name="Takahashi T."/>
            <person name="Nishimura K."/>
        </authorList>
    </citation>
    <scope>NUCLEOTIDE SEQUENCE</scope>
</reference>
<dbReference type="EMBL" id="BTGU01000035">
    <property type="protein sequence ID" value="GMN50723.1"/>
    <property type="molecule type" value="Genomic_DNA"/>
</dbReference>